<dbReference type="InterPro" id="IPR011335">
    <property type="entry name" value="Restrct_endonuc-II-like"/>
</dbReference>
<dbReference type="InterPro" id="IPR011856">
    <property type="entry name" value="tRNA_endonuc-like_dom_sf"/>
</dbReference>
<comment type="similarity">
    <text evidence="1 2">Belongs to the UPF0102 family.</text>
</comment>
<evidence type="ECO:0000256" key="2">
    <source>
        <dbReference type="HAMAP-Rule" id="MF_00048"/>
    </source>
</evidence>
<protein>
    <recommendedName>
        <fullName evidence="2">UPF0102 protein US42_C0003G0019</fullName>
    </recommendedName>
</protein>
<reference evidence="3 4" key="1">
    <citation type="journal article" date="2015" name="Nature">
        <title>rRNA introns, odd ribosomes, and small enigmatic genomes across a large radiation of phyla.</title>
        <authorList>
            <person name="Brown C.T."/>
            <person name="Hug L.A."/>
            <person name="Thomas B.C."/>
            <person name="Sharon I."/>
            <person name="Castelle C.J."/>
            <person name="Singh A."/>
            <person name="Wilkins M.J."/>
            <person name="Williams K.H."/>
            <person name="Banfield J.F."/>
        </authorList>
    </citation>
    <scope>NUCLEOTIDE SEQUENCE [LARGE SCALE GENOMIC DNA]</scope>
</reference>
<comment type="caution">
    <text evidence="3">The sequence shown here is derived from an EMBL/GenBank/DDBJ whole genome shotgun (WGS) entry which is preliminary data.</text>
</comment>
<dbReference type="InterPro" id="IPR003509">
    <property type="entry name" value="UPF0102_YraN-like"/>
</dbReference>
<dbReference type="SUPFAM" id="SSF52980">
    <property type="entry name" value="Restriction endonuclease-like"/>
    <property type="match status" value="1"/>
</dbReference>
<dbReference type="EMBL" id="LBSX01000003">
    <property type="protein sequence ID" value="KKQ27962.1"/>
    <property type="molecule type" value="Genomic_DNA"/>
</dbReference>
<evidence type="ECO:0000313" key="3">
    <source>
        <dbReference type="EMBL" id="KKQ27962.1"/>
    </source>
</evidence>
<organism evidence="3 4">
    <name type="scientific">Candidatus Magasanikbacteria bacterium GW2011_GWC2_37_14</name>
    <dbReference type="NCBI Taxonomy" id="1619046"/>
    <lineage>
        <taxon>Bacteria</taxon>
        <taxon>Candidatus Magasanikiibacteriota</taxon>
    </lineage>
</organism>
<name>A0A0G0GD87_9BACT</name>
<sequence>MVWYFLNMTKTSKRQFGDWGEEQVCSFLVRLGYQVVDRNFYAIGGEIDIIAQKNNVWSFVEVKTRSIVDYFSEDSAERAVDQLKLKKMFFAAKQYCQHKKIDLYESEICFEHVSVYVDRETKTVKFKKYLLEL</sequence>
<dbReference type="AlphaFoldDB" id="A0A0G0GD87"/>
<gene>
    <name evidence="3" type="ORF">US42_C0003G0019</name>
</gene>
<proteinExistence type="inferred from homology"/>
<dbReference type="GO" id="GO:0003676">
    <property type="term" value="F:nucleic acid binding"/>
    <property type="evidence" value="ECO:0007669"/>
    <property type="project" value="InterPro"/>
</dbReference>
<dbReference type="PANTHER" id="PTHR34039:SF1">
    <property type="entry name" value="UPF0102 PROTEIN YRAN"/>
    <property type="match status" value="1"/>
</dbReference>
<dbReference type="Proteomes" id="UP000034849">
    <property type="component" value="Unassembled WGS sequence"/>
</dbReference>
<dbReference type="HAMAP" id="MF_00048">
    <property type="entry name" value="UPF0102"/>
    <property type="match status" value="1"/>
</dbReference>
<evidence type="ECO:0000313" key="4">
    <source>
        <dbReference type="Proteomes" id="UP000034849"/>
    </source>
</evidence>
<accession>A0A0G0GD87</accession>
<dbReference type="Gene3D" id="3.40.1350.10">
    <property type="match status" value="1"/>
</dbReference>
<dbReference type="Pfam" id="PF02021">
    <property type="entry name" value="UPF0102"/>
    <property type="match status" value="1"/>
</dbReference>
<dbReference type="STRING" id="1619046.US42_C0003G0019"/>
<dbReference type="PANTHER" id="PTHR34039">
    <property type="entry name" value="UPF0102 PROTEIN YRAN"/>
    <property type="match status" value="1"/>
</dbReference>
<evidence type="ECO:0000256" key="1">
    <source>
        <dbReference type="ARBA" id="ARBA00006738"/>
    </source>
</evidence>